<keyword evidence="4 6" id="KW-1133">Transmembrane helix</keyword>
<organism evidence="8 9">
    <name type="scientific">Candidatus Aphodosoma intestinipullorum</name>
    <dbReference type="NCBI Taxonomy" id="2840674"/>
    <lineage>
        <taxon>Bacteria</taxon>
        <taxon>Pseudomonadati</taxon>
        <taxon>Bacteroidota</taxon>
        <taxon>Bacteroidia</taxon>
        <taxon>Bacteroidales</taxon>
        <taxon>Candidatus Aphodosoma</taxon>
    </lineage>
</organism>
<reference evidence="8" key="1">
    <citation type="submission" date="2020-10" db="EMBL/GenBank/DDBJ databases">
        <authorList>
            <person name="Gilroy R."/>
        </authorList>
    </citation>
    <scope>NUCLEOTIDE SEQUENCE</scope>
    <source>
        <strain evidence="8">3924</strain>
    </source>
</reference>
<evidence type="ECO:0000313" key="9">
    <source>
        <dbReference type="Proteomes" id="UP000712007"/>
    </source>
</evidence>
<protein>
    <submittedName>
        <fullName evidence="8">GtrA family protein</fullName>
    </submittedName>
</protein>
<feature type="transmembrane region" description="Helical" evidence="6">
    <location>
        <begin position="52"/>
        <end position="72"/>
    </location>
</feature>
<comment type="similarity">
    <text evidence="2">Belongs to the GtrA family.</text>
</comment>
<dbReference type="GO" id="GO:0000271">
    <property type="term" value="P:polysaccharide biosynthetic process"/>
    <property type="evidence" value="ECO:0007669"/>
    <property type="project" value="InterPro"/>
</dbReference>
<keyword evidence="5 6" id="KW-0472">Membrane</keyword>
<gene>
    <name evidence="8" type="ORF">IAC51_01485</name>
</gene>
<feature type="transmembrane region" description="Helical" evidence="6">
    <location>
        <begin position="20"/>
        <end position="40"/>
    </location>
</feature>
<evidence type="ECO:0000259" key="7">
    <source>
        <dbReference type="Pfam" id="PF04138"/>
    </source>
</evidence>
<evidence type="ECO:0000313" key="8">
    <source>
        <dbReference type="EMBL" id="MBO8439304.1"/>
    </source>
</evidence>
<dbReference type="Pfam" id="PF04138">
    <property type="entry name" value="GtrA_DPMS_TM"/>
    <property type="match status" value="1"/>
</dbReference>
<dbReference type="AlphaFoldDB" id="A0A940IE61"/>
<dbReference type="InterPro" id="IPR007267">
    <property type="entry name" value="GtrA_DPMS_TM"/>
</dbReference>
<dbReference type="InterPro" id="IPR051401">
    <property type="entry name" value="GtrA_CellWall_Glycosyl"/>
</dbReference>
<reference evidence="8" key="2">
    <citation type="journal article" date="2021" name="PeerJ">
        <title>Extensive microbial diversity within the chicken gut microbiome revealed by metagenomics and culture.</title>
        <authorList>
            <person name="Gilroy R."/>
            <person name="Ravi A."/>
            <person name="Getino M."/>
            <person name="Pursley I."/>
            <person name="Horton D.L."/>
            <person name="Alikhan N.F."/>
            <person name="Baker D."/>
            <person name="Gharbi K."/>
            <person name="Hall N."/>
            <person name="Watson M."/>
            <person name="Adriaenssens E.M."/>
            <person name="Foster-Nyarko E."/>
            <person name="Jarju S."/>
            <person name="Secka A."/>
            <person name="Antonio M."/>
            <person name="Oren A."/>
            <person name="Chaudhuri R.R."/>
            <person name="La Ragione R."/>
            <person name="Hildebrand F."/>
            <person name="Pallen M.J."/>
        </authorList>
    </citation>
    <scope>NUCLEOTIDE SEQUENCE</scope>
    <source>
        <strain evidence="8">3924</strain>
    </source>
</reference>
<dbReference type="Proteomes" id="UP000712007">
    <property type="component" value="Unassembled WGS sequence"/>
</dbReference>
<dbReference type="PANTHER" id="PTHR38459">
    <property type="entry name" value="PROPHAGE BACTOPRENOL-LINKED GLUCOSE TRANSLOCASE HOMOLOG"/>
    <property type="match status" value="1"/>
</dbReference>
<comment type="subcellular location">
    <subcellularLocation>
        <location evidence="1">Membrane</location>
        <topology evidence="1">Multi-pass membrane protein</topology>
    </subcellularLocation>
</comment>
<dbReference type="PANTHER" id="PTHR38459:SF1">
    <property type="entry name" value="PROPHAGE BACTOPRENOL-LINKED GLUCOSE TRANSLOCASE HOMOLOG"/>
    <property type="match status" value="1"/>
</dbReference>
<evidence type="ECO:0000256" key="4">
    <source>
        <dbReference type="ARBA" id="ARBA00022989"/>
    </source>
</evidence>
<evidence type="ECO:0000256" key="3">
    <source>
        <dbReference type="ARBA" id="ARBA00022692"/>
    </source>
</evidence>
<evidence type="ECO:0000256" key="2">
    <source>
        <dbReference type="ARBA" id="ARBA00009399"/>
    </source>
</evidence>
<sequence>MSMGFQFLRRGSAGMSGQMIRYFLSGWGAFAVDYLLMVLLKEVCGVHDAAAATVGYCVNTMLLYILSVTWIFDERRFSNRYLEIFLFASIGLVGMAFTYLLMLLFDGHLGMNYLVAKIVVAAIVTFWNLTAKKLLLFSIVKK</sequence>
<feature type="domain" description="GtrA/DPMS transmembrane" evidence="7">
    <location>
        <begin position="21"/>
        <end position="137"/>
    </location>
</feature>
<feature type="transmembrane region" description="Helical" evidence="6">
    <location>
        <begin position="111"/>
        <end position="129"/>
    </location>
</feature>
<evidence type="ECO:0000256" key="5">
    <source>
        <dbReference type="ARBA" id="ARBA00023136"/>
    </source>
</evidence>
<feature type="transmembrane region" description="Helical" evidence="6">
    <location>
        <begin position="84"/>
        <end position="105"/>
    </location>
</feature>
<name>A0A940IE61_9BACT</name>
<evidence type="ECO:0000256" key="1">
    <source>
        <dbReference type="ARBA" id="ARBA00004141"/>
    </source>
</evidence>
<dbReference type="GO" id="GO:0005886">
    <property type="term" value="C:plasma membrane"/>
    <property type="evidence" value="ECO:0007669"/>
    <property type="project" value="TreeGrafter"/>
</dbReference>
<accession>A0A940IE61</accession>
<keyword evidence="3 6" id="KW-0812">Transmembrane</keyword>
<comment type="caution">
    <text evidence="8">The sequence shown here is derived from an EMBL/GenBank/DDBJ whole genome shotgun (WGS) entry which is preliminary data.</text>
</comment>
<dbReference type="EMBL" id="JADIMV010000028">
    <property type="protein sequence ID" value="MBO8439304.1"/>
    <property type="molecule type" value="Genomic_DNA"/>
</dbReference>
<proteinExistence type="inferred from homology"/>
<evidence type="ECO:0000256" key="6">
    <source>
        <dbReference type="SAM" id="Phobius"/>
    </source>
</evidence>